<evidence type="ECO:0000313" key="2">
    <source>
        <dbReference type="Proteomes" id="UP000276133"/>
    </source>
</evidence>
<accession>A0A3M7T430</accession>
<dbReference type="AlphaFoldDB" id="A0A3M7T430"/>
<dbReference type="Proteomes" id="UP000276133">
    <property type="component" value="Unassembled WGS sequence"/>
</dbReference>
<evidence type="ECO:0000313" key="1">
    <source>
        <dbReference type="EMBL" id="RNA42813.1"/>
    </source>
</evidence>
<proteinExistence type="predicted"/>
<dbReference type="EMBL" id="REGN01000317">
    <property type="protein sequence ID" value="RNA42813.1"/>
    <property type="molecule type" value="Genomic_DNA"/>
</dbReference>
<organism evidence="1 2">
    <name type="scientific">Brachionus plicatilis</name>
    <name type="common">Marine rotifer</name>
    <name type="synonym">Brachionus muelleri</name>
    <dbReference type="NCBI Taxonomy" id="10195"/>
    <lineage>
        <taxon>Eukaryota</taxon>
        <taxon>Metazoa</taxon>
        <taxon>Spiralia</taxon>
        <taxon>Gnathifera</taxon>
        <taxon>Rotifera</taxon>
        <taxon>Eurotatoria</taxon>
        <taxon>Monogononta</taxon>
        <taxon>Pseudotrocha</taxon>
        <taxon>Ploima</taxon>
        <taxon>Brachionidae</taxon>
        <taxon>Brachionus</taxon>
    </lineage>
</organism>
<comment type="caution">
    <text evidence="1">The sequence shown here is derived from an EMBL/GenBank/DDBJ whole genome shotgun (WGS) entry which is preliminary data.</text>
</comment>
<reference evidence="1 2" key="1">
    <citation type="journal article" date="2018" name="Sci. Rep.">
        <title>Genomic signatures of local adaptation to the degree of environmental predictability in rotifers.</title>
        <authorList>
            <person name="Franch-Gras L."/>
            <person name="Hahn C."/>
            <person name="Garcia-Roger E.M."/>
            <person name="Carmona M.J."/>
            <person name="Serra M."/>
            <person name="Gomez A."/>
        </authorList>
    </citation>
    <scope>NUCLEOTIDE SEQUENCE [LARGE SCALE GENOMIC DNA]</scope>
    <source>
        <strain evidence="1">HYR1</strain>
    </source>
</reference>
<gene>
    <name evidence="1" type="ORF">BpHYR1_000577</name>
</gene>
<keyword evidence="2" id="KW-1185">Reference proteome</keyword>
<protein>
    <submittedName>
        <fullName evidence="1">Uncharacterized protein</fullName>
    </submittedName>
</protein>
<sequence length="72" mass="8605">MIKYLLIFLKKYCNKNFCSICIWNSQYSEILGVQKLVCDQALTKKSLELPWYHDTKYLTLVYVQTTIGKEKY</sequence>
<name>A0A3M7T430_BRAPC</name>